<dbReference type="KEGG" id="fil:BN1229_v1_0757"/>
<dbReference type="EMBL" id="LN829119">
    <property type="protein sequence ID" value="CPR16331.1"/>
    <property type="molecule type" value="Genomic_DNA"/>
</dbReference>
<dbReference type="AlphaFoldDB" id="A0A0D6JBF4"/>
<evidence type="ECO:0000313" key="2">
    <source>
        <dbReference type="Proteomes" id="UP000033187"/>
    </source>
</evidence>
<evidence type="ECO:0000313" key="1">
    <source>
        <dbReference type="EMBL" id="CPR16331.1"/>
    </source>
</evidence>
<keyword evidence="2" id="KW-1185">Reference proteome</keyword>
<dbReference type="AntiFam" id="ANF00220">
    <property type="entry name" value="Shadow ORF (opposite fdxA)"/>
</dbReference>
<dbReference type="Proteomes" id="UP000033187">
    <property type="component" value="Chromosome 1"/>
</dbReference>
<reference evidence="2" key="1">
    <citation type="submission" date="2015-02" db="EMBL/GenBank/DDBJ databases">
        <authorList>
            <person name="Chooi Y.-H."/>
        </authorList>
    </citation>
    <scope>NUCLEOTIDE SEQUENCE [LARGE SCALE GENOMIC DNA]</scope>
    <source>
        <strain evidence="2">strain Y</strain>
    </source>
</reference>
<dbReference type="KEGG" id="fiy:BN1229_v1_0762"/>
<gene>
    <name evidence="1" type="ORF">YBN1229_v1_0762</name>
</gene>
<organism evidence="1 2">
    <name type="scientific">Candidatus Filomicrobium marinum</name>
    <dbReference type="NCBI Taxonomy" id="1608628"/>
    <lineage>
        <taxon>Bacteria</taxon>
        <taxon>Pseudomonadati</taxon>
        <taxon>Pseudomonadota</taxon>
        <taxon>Alphaproteobacteria</taxon>
        <taxon>Hyphomicrobiales</taxon>
        <taxon>Hyphomicrobiaceae</taxon>
        <taxon>Filomicrobium</taxon>
    </lineage>
</organism>
<proteinExistence type="predicted"/>
<name>A0A0D6JBF4_9HYPH</name>
<accession>A0A0D6JBF4</accession>
<protein>
    <submittedName>
        <fullName evidence="1">Uncharacterized protein</fullName>
    </submittedName>
</protein>
<sequence>MLLRFRKRILFGSDVRPFVSVFPIDLEPFLQVRLRVGLNRVDGAFRFAHTTINALVRVNDEHIFPFIEAVYRANLHAIRELAFDAALINNVSHASDRAPYGRLSCCARLNIRIHLTECFAGSNPAPRCPALNPLDPYGQGGGFQRMNAALLKALIPPRSRFSTFKSV</sequence>